<evidence type="ECO:0000313" key="2">
    <source>
        <dbReference type="EMBL" id="RIH66148.1"/>
    </source>
</evidence>
<proteinExistence type="predicted"/>
<dbReference type="AlphaFoldDB" id="A0A399D4P1"/>
<keyword evidence="1" id="KW-0812">Transmembrane</keyword>
<gene>
    <name evidence="2" type="ORF">D1164_04350</name>
</gene>
<dbReference type="RefSeq" id="WP_119348735.1">
    <property type="nucleotide sequence ID" value="NZ_QWET01000003.1"/>
</dbReference>
<feature type="transmembrane region" description="Helical" evidence="1">
    <location>
        <begin position="6"/>
        <end position="26"/>
    </location>
</feature>
<evidence type="ECO:0000256" key="1">
    <source>
        <dbReference type="SAM" id="Phobius"/>
    </source>
</evidence>
<keyword evidence="1" id="KW-0472">Membrane</keyword>
<sequence>MFTFGIFSTHLPYLAFVFFYAFFFLFGMQKVADDDLPGDEKCFRHHVVVVTDHQLDASAGQFSFNAFDFMRSPEKGKTFYVDRKTTFFYAPAEKLKPEIFYFSFFSRPPPII</sequence>
<keyword evidence="1" id="KW-1133">Transmembrane helix</keyword>
<accession>A0A399D4P1</accession>
<organism evidence="2 3">
    <name type="scientific">Mariniphaga sediminis</name>
    <dbReference type="NCBI Taxonomy" id="1628158"/>
    <lineage>
        <taxon>Bacteria</taxon>
        <taxon>Pseudomonadati</taxon>
        <taxon>Bacteroidota</taxon>
        <taxon>Bacteroidia</taxon>
        <taxon>Marinilabiliales</taxon>
        <taxon>Prolixibacteraceae</taxon>
        <taxon>Mariniphaga</taxon>
    </lineage>
</organism>
<dbReference type="EMBL" id="QWET01000003">
    <property type="protein sequence ID" value="RIH66148.1"/>
    <property type="molecule type" value="Genomic_DNA"/>
</dbReference>
<reference evidence="2 3" key="1">
    <citation type="journal article" date="2015" name="Int. J. Syst. Evol. Microbiol.">
        <title>Mariniphaga sediminis sp. nov., isolated from coastal sediment.</title>
        <authorList>
            <person name="Wang F.Q."/>
            <person name="Shen Q.Y."/>
            <person name="Chen G.J."/>
            <person name="Du Z.J."/>
        </authorList>
    </citation>
    <scope>NUCLEOTIDE SEQUENCE [LARGE SCALE GENOMIC DNA]</scope>
    <source>
        <strain evidence="2 3">SY21</strain>
    </source>
</reference>
<keyword evidence="3" id="KW-1185">Reference proteome</keyword>
<name>A0A399D4P1_9BACT</name>
<comment type="caution">
    <text evidence="2">The sequence shown here is derived from an EMBL/GenBank/DDBJ whole genome shotgun (WGS) entry which is preliminary data.</text>
</comment>
<dbReference type="Proteomes" id="UP000266441">
    <property type="component" value="Unassembled WGS sequence"/>
</dbReference>
<protein>
    <submittedName>
        <fullName evidence="2">Uncharacterized protein</fullName>
    </submittedName>
</protein>
<dbReference type="OrthoDB" id="9932625at2"/>
<evidence type="ECO:0000313" key="3">
    <source>
        <dbReference type="Proteomes" id="UP000266441"/>
    </source>
</evidence>